<keyword evidence="11 13" id="KW-0961">Cell wall biogenesis/degradation</keyword>
<dbReference type="Gene3D" id="3.30.1490.20">
    <property type="entry name" value="ATP-grasp fold, A domain"/>
    <property type="match status" value="1"/>
</dbReference>
<evidence type="ECO:0000256" key="13">
    <source>
        <dbReference type="HAMAP-Rule" id="MF_00047"/>
    </source>
</evidence>
<accession>A0AAE3IME5</accession>
<comment type="catalytic activity">
    <reaction evidence="12 13">
        <text>2 D-alanine + ATP = D-alanyl-D-alanine + ADP + phosphate + H(+)</text>
        <dbReference type="Rhea" id="RHEA:11224"/>
        <dbReference type="ChEBI" id="CHEBI:15378"/>
        <dbReference type="ChEBI" id="CHEBI:30616"/>
        <dbReference type="ChEBI" id="CHEBI:43474"/>
        <dbReference type="ChEBI" id="CHEBI:57416"/>
        <dbReference type="ChEBI" id="CHEBI:57822"/>
        <dbReference type="ChEBI" id="CHEBI:456216"/>
        <dbReference type="EC" id="6.3.2.4"/>
    </reaction>
</comment>
<gene>
    <name evidence="13" type="primary">ddl</name>
    <name evidence="18" type="ORF">OD355_09190</name>
</gene>
<dbReference type="InterPro" id="IPR013815">
    <property type="entry name" value="ATP_grasp_subdomain_1"/>
</dbReference>
<name>A0AAE3IME5_9BACT</name>
<comment type="subcellular location">
    <subcellularLocation>
        <location evidence="2 13">Cytoplasm</location>
    </subcellularLocation>
</comment>
<comment type="cofactor">
    <cofactor evidence="1">
        <name>Mn(2+)</name>
        <dbReference type="ChEBI" id="CHEBI:29035"/>
    </cofactor>
</comment>
<evidence type="ECO:0000256" key="3">
    <source>
        <dbReference type="ARBA" id="ARBA00010871"/>
    </source>
</evidence>
<evidence type="ECO:0000256" key="2">
    <source>
        <dbReference type="ARBA" id="ARBA00004496"/>
    </source>
</evidence>
<feature type="binding site" evidence="15">
    <location>
        <position position="293"/>
    </location>
    <ligand>
        <name>Mg(2+)</name>
        <dbReference type="ChEBI" id="CHEBI:18420"/>
        <label>2</label>
    </ligand>
</feature>
<feature type="active site" evidence="14">
    <location>
        <position position="11"/>
    </location>
</feature>
<keyword evidence="15" id="KW-0460">Magnesium</keyword>
<evidence type="ECO:0000256" key="10">
    <source>
        <dbReference type="ARBA" id="ARBA00022984"/>
    </source>
</evidence>
<reference evidence="18" key="1">
    <citation type="submission" date="2022-10" db="EMBL/GenBank/DDBJ databases">
        <authorList>
            <person name="Kim H.S."/>
            <person name="Kim J.-S."/>
            <person name="Suh M.K."/>
            <person name="Eom M.K."/>
            <person name="Lee J.-S."/>
        </authorList>
    </citation>
    <scope>NUCLEOTIDE SEQUENCE</scope>
    <source>
        <strain evidence="18">LIP-5</strain>
    </source>
</reference>
<feature type="active site" evidence="14">
    <location>
        <position position="160"/>
    </location>
</feature>
<dbReference type="Gene3D" id="3.40.50.20">
    <property type="match status" value="1"/>
</dbReference>
<dbReference type="InterPro" id="IPR011761">
    <property type="entry name" value="ATP-grasp"/>
</dbReference>
<dbReference type="Pfam" id="PF01820">
    <property type="entry name" value="Dala_Dala_lig_N"/>
    <property type="match status" value="1"/>
</dbReference>
<dbReference type="InterPro" id="IPR016185">
    <property type="entry name" value="PreATP-grasp_dom_sf"/>
</dbReference>
<evidence type="ECO:0000256" key="6">
    <source>
        <dbReference type="ARBA" id="ARBA00022598"/>
    </source>
</evidence>
<comment type="pathway">
    <text evidence="13">Cell wall biogenesis; peptidoglycan biosynthesis.</text>
</comment>
<dbReference type="InterPro" id="IPR000291">
    <property type="entry name" value="D-Ala_lig_Van_CS"/>
</dbReference>
<protein>
    <recommendedName>
        <fullName evidence="4 13">D-alanine--D-alanine ligase</fullName>
        <ecNumber evidence="4 13">6.3.2.4</ecNumber>
    </recommendedName>
    <alternativeName>
        <fullName evidence="13">D-Ala-D-Ala ligase</fullName>
    </alternativeName>
    <alternativeName>
        <fullName evidence="13">D-alanylalanine synthetase</fullName>
    </alternativeName>
</protein>
<comment type="similarity">
    <text evidence="3 13">Belongs to the D-alanine--D-alanine ligase family.</text>
</comment>
<keyword evidence="8 16" id="KW-0067">ATP-binding</keyword>
<dbReference type="NCBIfam" id="NF002527">
    <property type="entry name" value="PRK01966.1-3"/>
    <property type="match status" value="1"/>
</dbReference>
<dbReference type="EMBL" id="JAOTPL010000012">
    <property type="protein sequence ID" value="MCU7694687.1"/>
    <property type="molecule type" value="Genomic_DNA"/>
</dbReference>
<evidence type="ECO:0000256" key="15">
    <source>
        <dbReference type="PIRSR" id="PIRSR039102-3"/>
    </source>
</evidence>
<dbReference type="SUPFAM" id="SSF52440">
    <property type="entry name" value="PreATP-grasp domain"/>
    <property type="match status" value="1"/>
</dbReference>
<dbReference type="Pfam" id="PF07478">
    <property type="entry name" value="Dala_Dala_lig_C"/>
    <property type="match status" value="1"/>
</dbReference>
<dbReference type="GO" id="GO:0008360">
    <property type="term" value="P:regulation of cell shape"/>
    <property type="evidence" value="ECO:0007669"/>
    <property type="project" value="UniProtKB-KW"/>
</dbReference>
<feature type="active site" evidence="14">
    <location>
        <position position="302"/>
    </location>
</feature>
<evidence type="ECO:0000256" key="11">
    <source>
        <dbReference type="ARBA" id="ARBA00023316"/>
    </source>
</evidence>
<keyword evidence="19" id="KW-1185">Reference proteome</keyword>
<dbReference type="PANTHER" id="PTHR23132">
    <property type="entry name" value="D-ALANINE--D-ALANINE LIGASE"/>
    <property type="match status" value="1"/>
</dbReference>
<dbReference type="Proteomes" id="UP001209317">
    <property type="component" value="Unassembled WGS sequence"/>
</dbReference>
<dbReference type="RefSeq" id="WP_263038173.1">
    <property type="nucleotide sequence ID" value="NZ_JAOTPL010000012.1"/>
</dbReference>
<dbReference type="GO" id="GO:0005737">
    <property type="term" value="C:cytoplasm"/>
    <property type="evidence" value="ECO:0007669"/>
    <property type="project" value="UniProtKB-SubCell"/>
</dbReference>
<dbReference type="PROSITE" id="PS00843">
    <property type="entry name" value="DALA_DALA_LIGASE_1"/>
    <property type="match status" value="1"/>
</dbReference>
<keyword evidence="6 13" id="KW-0436">Ligase</keyword>
<proteinExistence type="inferred from homology"/>
<dbReference type="SUPFAM" id="SSF56059">
    <property type="entry name" value="Glutathione synthetase ATP-binding domain-like"/>
    <property type="match status" value="1"/>
</dbReference>
<dbReference type="InterPro" id="IPR005905">
    <property type="entry name" value="D_ala_D_ala"/>
</dbReference>
<dbReference type="PIRSF" id="PIRSF039102">
    <property type="entry name" value="Ddl/VanB"/>
    <property type="match status" value="1"/>
</dbReference>
<dbReference type="PANTHER" id="PTHR23132:SF23">
    <property type="entry name" value="D-ALANINE--D-ALANINE LIGASE B"/>
    <property type="match status" value="1"/>
</dbReference>
<comment type="function">
    <text evidence="13">Cell wall formation.</text>
</comment>
<feature type="binding site" evidence="15">
    <location>
        <position position="291"/>
    </location>
    <ligand>
        <name>Mg(2+)</name>
        <dbReference type="ChEBI" id="CHEBI:18420"/>
        <label>1</label>
    </ligand>
</feature>
<keyword evidence="5 13" id="KW-0963">Cytoplasm</keyword>
<evidence type="ECO:0000256" key="1">
    <source>
        <dbReference type="ARBA" id="ARBA00001936"/>
    </source>
</evidence>
<dbReference type="HAMAP" id="MF_00047">
    <property type="entry name" value="Dala_Dala_lig"/>
    <property type="match status" value="1"/>
</dbReference>
<evidence type="ECO:0000256" key="16">
    <source>
        <dbReference type="PROSITE-ProRule" id="PRU00409"/>
    </source>
</evidence>
<evidence type="ECO:0000256" key="5">
    <source>
        <dbReference type="ARBA" id="ARBA00022490"/>
    </source>
</evidence>
<evidence type="ECO:0000256" key="7">
    <source>
        <dbReference type="ARBA" id="ARBA00022741"/>
    </source>
</evidence>
<dbReference type="GO" id="GO:0071555">
    <property type="term" value="P:cell wall organization"/>
    <property type="evidence" value="ECO:0007669"/>
    <property type="project" value="UniProtKB-KW"/>
</dbReference>
<dbReference type="NCBIfam" id="TIGR01205">
    <property type="entry name" value="D_ala_D_alaTIGR"/>
    <property type="match status" value="1"/>
</dbReference>
<dbReference type="EC" id="6.3.2.4" evidence="4 13"/>
<keyword evidence="15" id="KW-0479">Metal-binding</keyword>
<dbReference type="GO" id="GO:0009252">
    <property type="term" value="P:peptidoglycan biosynthetic process"/>
    <property type="evidence" value="ECO:0007669"/>
    <property type="project" value="UniProtKB-UniRule"/>
</dbReference>
<evidence type="ECO:0000313" key="19">
    <source>
        <dbReference type="Proteomes" id="UP001209317"/>
    </source>
</evidence>
<dbReference type="AlphaFoldDB" id="A0AAE3IME5"/>
<dbReference type="InterPro" id="IPR011095">
    <property type="entry name" value="Dala_Dala_lig_C"/>
</dbReference>
<organism evidence="18 19">
    <name type="scientific">Haoranjiania flava</name>
    <dbReference type="NCBI Taxonomy" id="1856322"/>
    <lineage>
        <taxon>Bacteria</taxon>
        <taxon>Pseudomonadati</taxon>
        <taxon>Bacteroidota</taxon>
        <taxon>Chitinophagia</taxon>
        <taxon>Chitinophagales</taxon>
        <taxon>Chitinophagaceae</taxon>
        <taxon>Haoranjiania</taxon>
    </lineage>
</organism>
<keyword evidence="15" id="KW-0464">Manganese</keyword>
<evidence type="ECO:0000256" key="4">
    <source>
        <dbReference type="ARBA" id="ARBA00012216"/>
    </source>
</evidence>
<evidence type="ECO:0000256" key="14">
    <source>
        <dbReference type="PIRSR" id="PIRSR039102-1"/>
    </source>
</evidence>
<comment type="caution">
    <text evidence="18">The sequence shown here is derived from an EMBL/GenBank/DDBJ whole genome shotgun (WGS) entry which is preliminary data.</text>
</comment>
<sequence length="336" mass="37315">MALITGGLSGEAEISYKSAANVAAQLDREKFDCYLVDICKEGWLYVSEDGHRQQLDRSDFSMVLHDKKIKFDVALMCLHGTPGEDGKLPGYFDMIGLPYTCCDAATSAITFNKKFTVALAAYYGVHVAQSRMFSRKKGFDITELKALQYPVFIKPNNGGSSLATFKVLAYDESLIHTHLEKAFAVDDEVMIEEFIRGRELTVGVYMSQGEIIVLPISEVVMPATVDGTQYFDFEAKYSGKTTEITPADVTEDIKQKINDAALRLYKGLNCSGVVRIDFIYQEEEGKAYMLEINTVPGQTDTSFIPQQVRASGRSVTGFYTALIEEALRLHSANTKN</sequence>
<dbReference type="Gene3D" id="3.30.470.20">
    <property type="entry name" value="ATP-grasp fold, B domain"/>
    <property type="match status" value="1"/>
</dbReference>
<dbReference type="InterPro" id="IPR011127">
    <property type="entry name" value="Dala_Dala_lig_N"/>
</dbReference>
<feature type="binding site" evidence="15">
    <location>
        <position position="277"/>
    </location>
    <ligand>
        <name>Mg(2+)</name>
        <dbReference type="ChEBI" id="CHEBI:18420"/>
        <label>1</label>
    </ligand>
</feature>
<keyword evidence="7 16" id="KW-0547">Nucleotide-binding</keyword>
<evidence type="ECO:0000256" key="8">
    <source>
        <dbReference type="ARBA" id="ARBA00022840"/>
    </source>
</evidence>
<evidence type="ECO:0000256" key="12">
    <source>
        <dbReference type="ARBA" id="ARBA00047614"/>
    </source>
</evidence>
<comment type="cofactor">
    <cofactor evidence="15">
        <name>Mg(2+)</name>
        <dbReference type="ChEBI" id="CHEBI:18420"/>
    </cofactor>
    <cofactor evidence="15">
        <name>Mn(2+)</name>
        <dbReference type="ChEBI" id="CHEBI:29035"/>
    </cofactor>
    <text evidence="15">Binds 2 magnesium or manganese ions per subunit.</text>
</comment>
<dbReference type="GO" id="GO:0008716">
    <property type="term" value="F:D-alanine-D-alanine ligase activity"/>
    <property type="evidence" value="ECO:0007669"/>
    <property type="project" value="UniProtKB-UniRule"/>
</dbReference>
<keyword evidence="9 13" id="KW-0133">Cell shape</keyword>
<evidence type="ECO:0000313" key="18">
    <source>
        <dbReference type="EMBL" id="MCU7694687.1"/>
    </source>
</evidence>
<feature type="domain" description="ATP-grasp" evidence="17">
    <location>
        <begin position="117"/>
        <end position="324"/>
    </location>
</feature>
<keyword evidence="10 13" id="KW-0573">Peptidoglycan synthesis</keyword>
<dbReference type="GO" id="GO:0046872">
    <property type="term" value="F:metal ion binding"/>
    <property type="evidence" value="ECO:0007669"/>
    <property type="project" value="UniProtKB-KW"/>
</dbReference>
<feature type="binding site" evidence="15">
    <location>
        <position position="291"/>
    </location>
    <ligand>
        <name>Mg(2+)</name>
        <dbReference type="ChEBI" id="CHEBI:18420"/>
        <label>2</label>
    </ligand>
</feature>
<dbReference type="PROSITE" id="PS50975">
    <property type="entry name" value="ATP_GRASP"/>
    <property type="match status" value="1"/>
</dbReference>
<evidence type="ECO:0000259" key="17">
    <source>
        <dbReference type="PROSITE" id="PS50975"/>
    </source>
</evidence>
<evidence type="ECO:0000256" key="9">
    <source>
        <dbReference type="ARBA" id="ARBA00022960"/>
    </source>
</evidence>
<dbReference type="GO" id="GO:0005524">
    <property type="term" value="F:ATP binding"/>
    <property type="evidence" value="ECO:0007669"/>
    <property type="project" value="UniProtKB-UniRule"/>
</dbReference>